<dbReference type="GO" id="GO:0006432">
    <property type="term" value="P:phenylalanyl-tRNA aminoacylation"/>
    <property type="evidence" value="ECO:0007669"/>
    <property type="project" value="InterPro"/>
</dbReference>
<dbReference type="InterPro" id="IPR004531">
    <property type="entry name" value="Phe-tRNA-synth_IIc_bsu_arc_euk"/>
</dbReference>
<feature type="non-terminal residue" evidence="15">
    <location>
        <position position="1"/>
    </location>
</feature>
<evidence type="ECO:0000256" key="12">
    <source>
        <dbReference type="ARBA" id="ARBA00023146"/>
    </source>
</evidence>
<dbReference type="SMART" id="SM00873">
    <property type="entry name" value="B3_4"/>
    <property type="match status" value="1"/>
</dbReference>
<dbReference type="GO" id="GO:0000287">
    <property type="term" value="F:magnesium ion binding"/>
    <property type="evidence" value="ECO:0007669"/>
    <property type="project" value="InterPro"/>
</dbReference>
<protein>
    <recommendedName>
        <fullName evidence="4">phenylalanine--tRNA ligase</fullName>
        <ecNumber evidence="4">6.1.1.20</ecNumber>
    </recommendedName>
    <alternativeName>
        <fullName evidence="13">Phenylalanyl-tRNA synthetase beta subunit</fullName>
    </alternativeName>
</protein>
<accession>A0A146K3W9</accession>
<dbReference type="Gene3D" id="3.50.40.10">
    <property type="entry name" value="Phenylalanyl-trna Synthetase, Chain B, domain 3"/>
    <property type="match status" value="1"/>
</dbReference>
<proteinExistence type="inferred from homology"/>
<evidence type="ECO:0000256" key="3">
    <source>
        <dbReference type="ARBA" id="ARBA00007438"/>
    </source>
</evidence>
<dbReference type="InterPro" id="IPR005147">
    <property type="entry name" value="tRNA_synthase_B5-dom"/>
</dbReference>
<dbReference type="SMART" id="SM00874">
    <property type="entry name" value="B5"/>
    <property type="match status" value="1"/>
</dbReference>
<evidence type="ECO:0000256" key="6">
    <source>
        <dbReference type="ARBA" id="ARBA00022598"/>
    </source>
</evidence>
<keyword evidence="11" id="KW-0648">Protein biosynthesis</keyword>
<keyword evidence="5" id="KW-0963">Cytoplasm</keyword>
<dbReference type="Gene3D" id="3.30.930.10">
    <property type="entry name" value="Bira Bifunctional Protein, Domain 2"/>
    <property type="match status" value="1"/>
</dbReference>
<dbReference type="InterPro" id="IPR041616">
    <property type="entry name" value="PheRS_beta_core"/>
</dbReference>
<comment type="similarity">
    <text evidence="3">Belongs to the phenylalanyl-tRNA synthetase beta subunit family. Type 2 subfamily.</text>
</comment>
<evidence type="ECO:0000256" key="7">
    <source>
        <dbReference type="ARBA" id="ARBA00022723"/>
    </source>
</evidence>
<dbReference type="EMBL" id="GDID01005239">
    <property type="protein sequence ID" value="JAP91367.1"/>
    <property type="molecule type" value="Transcribed_RNA"/>
</dbReference>
<dbReference type="Pfam" id="PF17759">
    <property type="entry name" value="tRNA_synthFbeta"/>
    <property type="match status" value="1"/>
</dbReference>
<keyword evidence="8" id="KW-0547">Nucleotide-binding</keyword>
<dbReference type="Pfam" id="PF03483">
    <property type="entry name" value="B3_4"/>
    <property type="match status" value="1"/>
</dbReference>
<dbReference type="InterPro" id="IPR005146">
    <property type="entry name" value="B3/B4_tRNA-bd"/>
</dbReference>
<dbReference type="InterPro" id="IPR009061">
    <property type="entry name" value="DNA-bd_dom_put_sf"/>
</dbReference>
<comment type="cofactor">
    <cofactor evidence="1">
        <name>Mg(2+)</name>
        <dbReference type="ChEBI" id="CHEBI:18420"/>
    </cofactor>
</comment>
<keyword evidence="12 15" id="KW-0030">Aminoacyl-tRNA synthetase</keyword>
<dbReference type="InterPro" id="IPR040659">
    <property type="entry name" value="PhetRS_B1"/>
</dbReference>
<dbReference type="PANTHER" id="PTHR10947:SF0">
    <property type="entry name" value="PHENYLALANINE--TRNA LIGASE BETA SUBUNIT"/>
    <property type="match status" value="1"/>
</dbReference>
<keyword evidence="9" id="KW-0067">ATP-binding</keyword>
<dbReference type="SUPFAM" id="SSF46955">
    <property type="entry name" value="Putative DNA-binding domain"/>
    <property type="match status" value="2"/>
</dbReference>
<sequence>PNVTCIKEELMRLIGKNYSDDEFNDICMAYGMELDEIIEEPERHSTVAVKTYKIDVAANRADLLCVEGIARALKVFIENGNPEKFVVLKPKYTIEVDSKIGEVRPYIVSAVVHNVQFDSRSYNSFIDHQDKLHHNVCRRRTLVAIGTHDLRKIDASKLTYTGEAPENIQFIALNQTTKTNGKELFGILKQDKKLGEFLGIIEDKPVWPVIRDGRGEVLSLPPIINSEYSKIDLNTTEIFIEATATDLQKAYTALNAVINGISLHSATPLEVEAVNVHYTSTQHTPLVKTDIDVVPHLNDREMTVTMKYIRTIVGVELTADQAIQYLHKMSIIAQKAEDQQSLICQVPFQRADVLHPIDLVEDVAIGFGYNNIAEHYSDYPVTSTIGGSLKQHRQAENVRIECASCGYVEMLTFTLCSKEDDVFAPQYVELSNAKTSTFTHGRSSLVPGLLKSAQYNQFRTLPLQIFECSEVFQLDQGAQNETGCIMKRHLCALYGGVVDGFGNLHGLLDKVVARLGWKNIKLQLEDDPNFVKGRRAAIYCGDQKIGFIGVPTVEILMLYKVPFPVTVFEIEM</sequence>
<dbReference type="GO" id="GO:0003723">
    <property type="term" value="F:RNA binding"/>
    <property type="evidence" value="ECO:0007669"/>
    <property type="project" value="InterPro"/>
</dbReference>
<dbReference type="GO" id="GO:0005524">
    <property type="term" value="F:ATP binding"/>
    <property type="evidence" value="ECO:0007669"/>
    <property type="project" value="UniProtKB-KW"/>
</dbReference>
<evidence type="ECO:0000256" key="11">
    <source>
        <dbReference type="ARBA" id="ARBA00022917"/>
    </source>
</evidence>
<evidence type="ECO:0000256" key="13">
    <source>
        <dbReference type="ARBA" id="ARBA00033189"/>
    </source>
</evidence>
<evidence type="ECO:0000256" key="2">
    <source>
        <dbReference type="ARBA" id="ARBA00004496"/>
    </source>
</evidence>
<evidence type="ECO:0000256" key="10">
    <source>
        <dbReference type="ARBA" id="ARBA00022842"/>
    </source>
</evidence>
<feature type="domain" description="B5" evidence="14">
    <location>
        <begin position="297"/>
        <end position="374"/>
    </location>
</feature>
<name>A0A146K3W9_9EUKA</name>
<dbReference type="PANTHER" id="PTHR10947">
    <property type="entry name" value="PHENYLALANYL-TRNA SYNTHETASE BETA CHAIN AND LEUCINE-RICH REPEAT-CONTAINING PROTEIN 47"/>
    <property type="match status" value="1"/>
</dbReference>
<dbReference type="InterPro" id="IPR020825">
    <property type="entry name" value="Phe-tRNA_synthase-like_B3/B4"/>
</dbReference>
<dbReference type="AlphaFoldDB" id="A0A146K3W9"/>
<evidence type="ECO:0000313" key="15">
    <source>
        <dbReference type="EMBL" id="JAP91367.1"/>
    </source>
</evidence>
<dbReference type="InterPro" id="IPR045060">
    <property type="entry name" value="Phe-tRNA-ligase_IIc_bsu"/>
</dbReference>
<dbReference type="SUPFAM" id="SSF56037">
    <property type="entry name" value="PheT/TilS domain"/>
    <property type="match status" value="1"/>
</dbReference>
<reference evidence="15" key="1">
    <citation type="submission" date="2015-07" db="EMBL/GenBank/DDBJ databases">
        <title>Adaptation to a free-living lifestyle via gene acquisitions in the diplomonad Trepomonas sp. PC1.</title>
        <authorList>
            <person name="Xu F."/>
            <person name="Jerlstrom-Hultqvist J."/>
            <person name="Kolisko M."/>
            <person name="Simpson A.G.B."/>
            <person name="Roger A.J."/>
            <person name="Svard S.G."/>
            <person name="Andersson J.O."/>
        </authorList>
    </citation>
    <scope>NUCLEOTIDE SEQUENCE</scope>
    <source>
        <strain evidence="15">PC1</strain>
    </source>
</reference>
<evidence type="ECO:0000259" key="14">
    <source>
        <dbReference type="PROSITE" id="PS51483"/>
    </source>
</evidence>
<dbReference type="SUPFAM" id="SSF55681">
    <property type="entry name" value="Class II aaRS and biotin synthetases"/>
    <property type="match status" value="1"/>
</dbReference>
<evidence type="ECO:0000256" key="1">
    <source>
        <dbReference type="ARBA" id="ARBA00001946"/>
    </source>
</evidence>
<evidence type="ECO:0000256" key="8">
    <source>
        <dbReference type="ARBA" id="ARBA00022741"/>
    </source>
</evidence>
<keyword evidence="7" id="KW-0479">Metal-binding</keyword>
<dbReference type="NCBIfam" id="TIGR00471">
    <property type="entry name" value="pheT_arch"/>
    <property type="match status" value="1"/>
</dbReference>
<dbReference type="FunFam" id="3.50.40.10:FF:000002">
    <property type="entry name" value="phenylalanine--tRNA ligase beta subunit"/>
    <property type="match status" value="1"/>
</dbReference>
<keyword evidence="10" id="KW-0460">Magnesium</keyword>
<dbReference type="InterPro" id="IPR045864">
    <property type="entry name" value="aa-tRNA-synth_II/BPL/LPL"/>
</dbReference>
<dbReference type="Pfam" id="PF03484">
    <property type="entry name" value="B5"/>
    <property type="match status" value="1"/>
</dbReference>
<evidence type="ECO:0000256" key="9">
    <source>
        <dbReference type="ARBA" id="ARBA00022840"/>
    </source>
</evidence>
<dbReference type="GO" id="GO:0004826">
    <property type="term" value="F:phenylalanine-tRNA ligase activity"/>
    <property type="evidence" value="ECO:0007669"/>
    <property type="project" value="UniProtKB-EC"/>
</dbReference>
<evidence type="ECO:0000256" key="4">
    <source>
        <dbReference type="ARBA" id="ARBA00012814"/>
    </source>
</evidence>
<dbReference type="PROSITE" id="PS51483">
    <property type="entry name" value="B5"/>
    <property type="match status" value="1"/>
</dbReference>
<evidence type="ECO:0000256" key="5">
    <source>
        <dbReference type="ARBA" id="ARBA00022490"/>
    </source>
</evidence>
<organism evidence="15">
    <name type="scientific">Trepomonas sp. PC1</name>
    <dbReference type="NCBI Taxonomy" id="1076344"/>
    <lineage>
        <taxon>Eukaryota</taxon>
        <taxon>Metamonada</taxon>
        <taxon>Diplomonadida</taxon>
        <taxon>Hexamitidae</taxon>
        <taxon>Hexamitinae</taxon>
        <taxon>Trepomonas</taxon>
    </lineage>
</organism>
<dbReference type="EC" id="6.1.1.20" evidence="4"/>
<dbReference type="Pfam" id="PF18262">
    <property type="entry name" value="PhetRS_B1"/>
    <property type="match status" value="1"/>
</dbReference>
<comment type="subcellular location">
    <subcellularLocation>
        <location evidence="2">Cytoplasm</location>
    </subcellularLocation>
</comment>
<dbReference type="Gene3D" id="3.30.56.10">
    <property type="match status" value="2"/>
</dbReference>
<keyword evidence="6" id="KW-0436">Ligase</keyword>
<gene>
    <name evidence="15" type="ORF">TPC1_17044</name>
</gene>
<dbReference type="GO" id="GO:0009328">
    <property type="term" value="C:phenylalanine-tRNA ligase complex"/>
    <property type="evidence" value="ECO:0007669"/>
    <property type="project" value="TreeGrafter"/>
</dbReference>